<dbReference type="Proteomes" id="UP000583279">
    <property type="component" value="Unassembled WGS sequence"/>
</dbReference>
<comment type="caution">
    <text evidence="2">The sequence shown here is derived from an EMBL/GenBank/DDBJ whole genome shotgun (WGS) entry which is preliminary data.</text>
</comment>
<proteinExistence type="predicted"/>
<evidence type="ECO:0000313" key="2">
    <source>
        <dbReference type="EMBL" id="NNA46862.1"/>
    </source>
</evidence>
<dbReference type="EMBL" id="JAAQYK010000008">
    <property type="protein sequence ID" value="NNA46862.1"/>
    <property type="molecule type" value="Genomic_DNA"/>
</dbReference>
<dbReference type="AlphaFoldDB" id="A0A7Y1LIT9"/>
<name>A0A7Y1LIT9_9PSED</name>
<organism evidence="2 3">
    <name type="scientific">Pseudomonas lactis</name>
    <dbReference type="NCBI Taxonomy" id="1615674"/>
    <lineage>
        <taxon>Bacteria</taxon>
        <taxon>Pseudomonadati</taxon>
        <taxon>Pseudomonadota</taxon>
        <taxon>Gammaproteobacteria</taxon>
        <taxon>Pseudomonadales</taxon>
        <taxon>Pseudomonadaceae</taxon>
        <taxon>Pseudomonas</taxon>
    </lineage>
</organism>
<reference evidence="2 3" key="1">
    <citation type="journal article" date="2020" name="Front. Microbiol.">
        <title>Genetic Organization of the aprX-lipA2 Operon Affects the Proteolytic Potential of Pseudomonas Species in Milk.</title>
        <authorList>
            <person name="Maier C."/>
            <person name="Huptas C."/>
            <person name="von Neubeck M."/>
            <person name="Scherer S."/>
            <person name="Wenning M."/>
            <person name="Lucking G."/>
        </authorList>
    </citation>
    <scope>NUCLEOTIDE SEQUENCE [LARGE SCALE GENOMIC DNA]</scope>
    <source>
        <strain evidence="2 3">WS 4997</strain>
    </source>
</reference>
<dbReference type="RefSeq" id="WP_169856453.1">
    <property type="nucleotide sequence ID" value="NZ_JAAQYK010000008.1"/>
</dbReference>
<feature type="chain" id="PRO_5031280912" evidence="1">
    <location>
        <begin position="25"/>
        <end position="421"/>
    </location>
</feature>
<gene>
    <name evidence="2" type="ORF">HBO18_22345</name>
</gene>
<evidence type="ECO:0000313" key="3">
    <source>
        <dbReference type="Proteomes" id="UP000583279"/>
    </source>
</evidence>
<feature type="signal peptide" evidence="1">
    <location>
        <begin position="1"/>
        <end position="24"/>
    </location>
</feature>
<keyword evidence="1" id="KW-0732">Signal</keyword>
<evidence type="ECO:0000256" key="1">
    <source>
        <dbReference type="SAM" id="SignalP"/>
    </source>
</evidence>
<protein>
    <submittedName>
        <fullName evidence="2">Uncharacterized protein</fullName>
    </submittedName>
</protein>
<sequence length="421" mass="44003">MMKAHLMKIAGSLLASVLALTANAAHYVKLGPMAGQCETTSINDNAIAVGNCSPPDSSANNKPWVVNLNTPNAQLALEPLVETQPCYASAVSNGGWIAGICKNANNVDTAVIWNVTTPTSTPTALAPLPGTLLRAADVRTTVNAFNQRGDMLGSSISSDGKEYSTVVWLAGTGTPMRVFSSLLGLAGYNDACTPQDINNTLTSNYPGIALNCPGSNGTTVPKLAQANATGYTVTPLPLATGANHCVVTGLNNALQSIGFCEYPNTNANPARTAVWNTPTSAPLTLNLAIGTMNYGRAINNNGIALVERKDNDGRTSYFTWIPPAGIFGIQLIEPPPNTWTQAFSIADNNTVALNRTNDAQYTVGCIWHPASGEIPAKYSCLEAIDGGRNSALKAVSQSGNYAAGQNVDSEQDVQAVAVKLY</sequence>
<accession>A0A7Y1LIT9</accession>